<gene>
    <name evidence="1" type="ORF">TSAR_006979</name>
</gene>
<protein>
    <submittedName>
        <fullName evidence="1">Uncharacterized protein</fullName>
    </submittedName>
</protein>
<dbReference type="EMBL" id="NNAY01002690">
    <property type="protein sequence ID" value="OXU20766.1"/>
    <property type="molecule type" value="Genomic_DNA"/>
</dbReference>
<organism evidence="1 2">
    <name type="scientific">Trichomalopsis sarcophagae</name>
    <dbReference type="NCBI Taxonomy" id="543379"/>
    <lineage>
        <taxon>Eukaryota</taxon>
        <taxon>Metazoa</taxon>
        <taxon>Ecdysozoa</taxon>
        <taxon>Arthropoda</taxon>
        <taxon>Hexapoda</taxon>
        <taxon>Insecta</taxon>
        <taxon>Pterygota</taxon>
        <taxon>Neoptera</taxon>
        <taxon>Endopterygota</taxon>
        <taxon>Hymenoptera</taxon>
        <taxon>Apocrita</taxon>
        <taxon>Proctotrupomorpha</taxon>
        <taxon>Chalcidoidea</taxon>
        <taxon>Pteromalidae</taxon>
        <taxon>Pteromalinae</taxon>
        <taxon>Trichomalopsis</taxon>
    </lineage>
</organism>
<dbReference type="AlphaFoldDB" id="A0A232ER60"/>
<dbReference type="Proteomes" id="UP000215335">
    <property type="component" value="Unassembled WGS sequence"/>
</dbReference>
<accession>A0A232ER60</accession>
<evidence type="ECO:0000313" key="2">
    <source>
        <dbReference type="Proteomes" id="UP000215335"/>
    </source>
</evidence>
<evidence type="ECO:0000313" key="1">
    <source>
        <dbReference type="EMBL" id="OXU20766.1"/>
    </source>
</evidence>
<proteinExistence type="predicted"/>
<reference evidence="1 2" key="1">
    <citation type="journal article" date="2017" name="Curr. Biol.">
        <title>The Evolution of Venom by Co-option of Single-Copy Genes.</title>
        <authorList>
            <person name="Martinson E.O."/>
            <person name="Mrinalini"/>
            <person name="Kelkar Y.D."/>
            <person name="Chang C.H."/>
            <person name="Werren J.H."/>
        </authorList>
    </citation>
    <scope>NUCLEOTIDE SEQUENCE [LARGE SCALE GENOMIC DNA]</scope>
    <source>
        <strain evidence="1 2">Alberta</strain>
        <tissue evidence="1">Whole body</tissue>
    </source>
</reference>
<name>A0A232ER60_9HYME</name>
<sequence length="109" mass="12396">AERVSRCSFSARPRLPLSGFHFAETPDHCAIARHLRTTTCYHVSLSARVLTFVSGFLIHFPSFENQRFSSLDYSFREPYVLPARHGLSRKVKFSGLRKNSGFPGTARHI</sequence>
<feature type="non-terminal residue" evidence="1">
    <location>
        <position position="1"/>
    </location>
</feature>
<keyword evidence="2" id="KW-1185">Reference proteome</keyword>
<comment type="caution">
    <text evidence="1">The sequence shown here is derived from an EMBL/GenBank/DDBJ whole genome shotgun (WGS) entry which is preliminary data.</text>
</comment>